<keyword evidence="2" id="KW-1185">Reference proteome</keyword>
<sequence>MHKFLFLDHGVFNGFLMSNAKLHAHPVIKDKENGVLFTEEFFKTPAKPWEVRYDNGYPNVIYDPEEKIYRCYYTLFLRDDHSANTSLEERKTSTYHPASGRVTGCCYAESKDGIHWVKPNLGLVEYLGTKENNILFRRAHGTGVFYDKLEKDPAKRYKLITKVDYSHDRHFMVTAFSADGIHFSEFHEWPEHNPQADTHNFAFRDERTGKFILITRIWKNSLRIVAKCESEDFINWSAPVEIARGWGFENEIYSMPVFQYEKLYLGLASIYHEGDQGAENFDRVDVQLMASTTLDAWEKIGDEYFIPRGEGKYGDGEFDNGCIYASIPVEEDGKLWFYYLGGNGQHTNFRETSLGRGYVPKDKLAYYAAKRSGEEALLTTRMVNFYGDTFRILADLEEGGHVTVALKTPRGETMPGFDHGDMRLTENNGWYDISYENHSLWEQESKTLILEIRFQGAKLYAFEGELDLIRARY</sequence>
<reference evidence="1" key="1">
    <citation type="submission" date="2021-04" db="EMBL/GenBank/DDBJ databases">
        <title>Proteiniclasticum sedimins sp. nov., an obligate anaerobic bacterium isolated from anaerobic sludge.</title>
        <authorList>
            <person name="Liu J."/>
        </authorList>
    </citation>
    <scope>NUCLEOTIDE SEQUENCE</scope>
    <source>
        <strain evidence="1">BAD-10</strain>
    </source>
</reference>
<organism evidence="1 2">
    <name type="scientific">Proteiniclasticum sediminis</name>
    <dbReference type="NCBI Taxonomy" id="2804028"/>
    <lineage>
        <taxon>Bacteria</taxon>
        <taxon>Bacillati</taxon>
        <taxon>Bacillota</taxon>
        <taxon>Clostridia</taxon>
        <taxon>Eubacteriales</taxon>
        <taxon>Clostridiaceae</taxon>
        <taxon>Proteiniclasticum</taxon>
    </lineage>
</organism>
<dbReference type="AlphaFoldDB" id="A0A941CNB6"/>
<dbReference type="EMBL" id="JAGSCS010000002">
    <property type="protein sequence ID" value="MBR0575049.1"/>
    <property type="molecule type" value="Genomic_DNA"/>
</dbReference>
<accession>A0A941CNB6</accession>
<protein>
    <submittedName>
        <fullName evidence="1">Uncharacterized protein</fullName>
    </submittedName>
</protein>
<evidence type="ECO:0000313" key="2">
    <source>
        <dbReference type="Proteomes" id="UP000675379"/>
    </source>
</evidence>
<dbReference type="Gene3D" id="2.115.10.20">
    <property type="entry name" value="Glycosyl hydrolase domain, family 43"/>
    <property type="match status" value="2"/>
</dbReference>
<dbReference type="Proteomes" id="UP000675379">
    <property type="component" value="Unassembled WGS sequence"/>
</dbReference>
<dbReference type="InterPro" id="IPR023296">
    <property type="entry name" value="Glyco_hydro_beta-prop_sf"/>
</dbReference>
<comment type="caution">
    <text evidence="1">The sequence shown here is derived from an EMBL/GenBank/DDBJ whole genome shotgun (WGS) entry which is preliminary data.</text>
</comment>
<name>A0A941CNB6_9CLOT</name>
<evidence type="ECO:0000313" key="1">
    <source>
        <dbReference type="EMBL" id="MBR0575049.1"/>
    </source>
</evidence>
<dbReference type="SUPFAM" id="SSF75005">
    <property type="entry name" value="Arabinanase/levansucrase/invertase"/>
    <property type="match status" value="1"/>
</dbReference>
<dbReference type="RefSeq" id="WP_211799572.1">
    <property type="nucleotide sequence ID" value="NZ_JAGSCS010000002.1"/>
</dbReference>
<gene>
    <name evidence="1" type="ORF">KCG48_01715</name>
</gene>
<proteinExistence type="predicted"/>